<dbReference type="PROSITE" id="PS51257">
    <property type="entry name" value="PROKAR_LIPOPROTEIN"/>
    <property type="match status" value="1"/>
</dbReference>
<protein>
    <submittedName>
        <fullName evidence="1">DUF3833 domain-containing protein</fullName>
    </submittedName>
</protein>
<dbReference type="Proteomes" id="UP001595710">
    <property type="component" value="Unassembled WGS sequence"/>
</dbReference>
<evidence type="ECO:0000313" key="2">
    <source>
        <dbReference type="Proteomes" id="UP001595710"/>
    </source>
</evidence>
<dbReference type="Pfam" id="PF12915">
    <property type="entry name" value="DUF3833"/>
    <property type="match status" value="1"/>
</dbReference>
<evidence type="ECO:0000313" key="1">
    <source>
        <dbReference type="EMBL" id="MFC3702317.1"/>
    </source>
</evidence>
<name>A0ABV7WTC5_9GAMM</name>
<sequence length="177" mass="20066">MKLKQGLMWVILVLAVLVSSCATKITAYEATTPEIKLEEFFDGELFAYGIVQNRFGKVQKRFTVDMVANWEGNVGLLEEDFYYADGTTDRRVWRLVKEGNGVYSGTASDVSSDAIGATQGFAFQWGYTLDVPIDGKTWSFKLNDWMYLVDKKRLVNRAEMKKFGFVVGEITLVIEKL</sequence>
<dbReference type="RefSeq" id="WP_290281370.1">
    <property type="nucleotide sequence ID" value="NZ_JAUFQI010000001.1"/>
</dbReference>
<gene>
    <name evidence="1" type="ORF">ACFOND_11760</name>
</gene>
<proteinExistence type="predicted"/>
<dbReference type="EMBL" id="JBHRYN010000012">
    <property type="protein sequence ID" value="MFC3702317.1"/>
    <property type="molecule type" value="Genomic_DNA"/>
</dbReference>
<comment type="caution">
    <text evidence="1">The sequence shown here is derived from an EMBL/GenBank/DDBJ whole genome shotgun (WGS) entry which is preliminary data.</text>
</comment>
<reference evidence="2" key="1">
    <citation type="journal article" date="2019" name="Int. J. Syst. Evol. Microbiol.">
        <title>The Global Catalogue of Microorganisms (GCM) 10K type strain sequencing project: providing services to taxonomists for standard genome sequencing and annotation.</title>
        <authorList>
            <consortium name="The Broad Institute Genomics Platform"/>
            <consortium name="The Broad Institute Genome Sequencing Center for Infectious Disease"/>
            <person name="Wu L."/>
            <person name="Ma J."/>
        </authorList>
    </citation>
    <scope>NUCLEOTIDE SEQUENCE [LARGE SCALE GENOMIC DNA]</scope>
    <source>
        <strain evidence="2">CECT 8288</strain>
    </source>
</reference>
<keyword evidence="2" id="KW-1185">Reference proteome</keyword>
<dbReference type="InterPro" id="IPR024409">
    <property type="entry name" value="DUF3833"/>
</dbReference>
<accession>A0ABV7WTC5</accession>
<organism evidence="1 2">
    <name type="scientific">Reinekea marina</name>
    <dbReference type="NCBI Taxonomy" id="1310421"/>
    <lineage>
        <taxon>Bacteria</taxon>
        <taxon>Pseudomonadati</taxon>
        <taxon>Pseudomonadota</taxon>
        <taxon>Gammaproteobacteria</taxon>
        <taxon>Oceanospirillales</taxon>
        <taxon>Saccharospirillaceae</taxon>
        <taxon>Reinekea</taxon>
    </lineage>
</organism>